<dbReference type="GO" id="GO:0004722">
    <property type="term" value="F:protein serine/threonine phosphatase activity"/>
    <property type="evidence" value="ECO:0007669"/>
    <property type="project" value="InterPro"/>
</dbReference>
<evidence type="ECO:0000313" key="2">
    <source>
        <dbReference type="EMBL" id="GAA0164460.1"/>
    </source>
</evidence>
<dbReference type="Pfam" id="PF00481">
    <property type="entry name" value="PP2C"/>
    <property type="match status" value="1"/>
</dbReference>
<dbReference type="PROSITE" id="PS51746">
    <property type="entry name" value="PPM_2"/>
    <property type="match status" value="1"/>
</dbReference>
<organism evidence="2 3">
    <name type="scientific">Lithospermum erythrorhizon</name>
    <name type="common">Purple gromwell</name>
    <name type="synonym">Lithospermum officinale var. erythrorhizon</name>
    <dbReference type="NCBI Taxonomy" id="34254"/>
    <lineage>
        <taxon>Eukaryota</taxon>
        <taxon>Viridiplantae</taxon>
        <taxon>Streptophyta</taxon>
        <taxon>Embryophyta</taxon>
        <taxon>Tracheophyta</taxon>
        <taxon>Spermatophyta</taxon>
        <taxon>Magnoliopsida</taxon>
        <taxon>eudicotyledons</taxon>
        <taxon>Gunneridae</taxon>
        <taxon>Pentapetalae</taxon>
        <taxon>asterids</taxon>
        <taxon>lamiids</taxon>
        <taxon>Boraginales</taxon>
        <taxon>Boraginaceae</taxon>
        <taxon>Boraginoideae</taxon>
        <taxon>Lithospermeae</taxon>
        <taxon>Lithospermum</taxon>
    </lineage>
</organism>
<dbReference type="Proteomes" id="UP001454036">
    <property type="component" value="Unassembled WGS sequence"/>
</dbReference>
<sequence>MGRISSMLNGFARSFLLKRRKNGDEDLSGRKAVETMAKEAKKNDMILRSSGVINVDGSKNFASVCSKRGEKGVNQDCLLVWEEFGCQEDMMFCGVFDGHGQWGHYVSKMVRESMPSSLLCNWQETLAEATLAPDFDIQSDKKLQRSNIWQQSYIKACAAVDQELENHRKIDTFNSGTTALTIVRQGDNIFVANVGDSRAVLATSTDDGNLVAVQLTLDFKPNLPQETERIIESKGRVFCMKDEPGMYRLWLPDEDSPGLAMSRAFGDYCIKDYGLVSVPEVTHRHLTSRDQFVVLASDGVCIHIYTEILLRSLEYHQHF</sequence>
<dbReference type="SMART" id="SM00332">
    <property type="entry name" value="PP2Cc"/>
    <property type="match status" value="1"/>
</dbReference>
<dbReference type="InterPro" id="IPR015655">
    <property type="entry name" value="PP2C"/>
</dbReference>
<dbReference type="InterPro" id="IPR036457">
    <property type="entry name" value="PPM-type-like_dom_sf"/>
</dbReference>
<dbReference type="InterPro" id="IPR001932">
    <property type="entry name" value="PPM-type_phosphatase-like_dom"/>
</dbReference>
<gene>
    <name evidence="2" type="ORF">LIER_39792</name>
</gene>
<keyword evidence="3" id="KW-1185">Reference proteome</keyword>
<dbReference type="SUPFAM" id="SSF81606">
    <property type="entry name" value="PP2C-like"/>
    <property type="match status" value="1"/>
</dbReference>
<name>A0AAV3QLQ6_LITER</name>
<dbReference type="Gene3D" id="3.60.40.10">
    <property type="entry name" value="PPM-type phosphatase domain"/>
    <property type="match status" value="1"/>
</dbReference>
<accession>A0AAV3QLQ6</accession>
<evidence type="ECO:0000313" key="3">
    <source>
        <dbReference type="Proteomes" id="UP001454036"/>
    </source>
</evidence>
<feature type="domain" description="PPM-type phosphatase" evidence="1">
    <location>
        <begin position="61"/>
        <end position="319"/>
    </location>
</feature>
<proteinExistence type="predicted"/>
<evidence type="ECO:0000259" key="1">
    <source>
        <dbReference type="PROSITE" id="PS51746"/>
    </source>
</evidence>
<reference evidence="2 3" key="1">
    <citation type="submission" date="2024-01" db="EMBL/GenBank/DDBJ databases">
        <title>The complete chloroplast genome sequence of Lithospermum erythrorhizon: insights into the phylogenetic relationship among Boraginaceae species and the maternal lineages of purple gromwells.</title>
        <authorList>
            <person name="Okada T."/>
            <person name="Watanabe K."/>
        </authorList>
    </citation>
    <scope>NUCLEOTIDE SEQUENCE [LARGE SCALE GENOMIC DNA]</scope>
</reference>
<protein>
    <submittedName>
        <fullName evidence="2">Protein phosphatase</fullName>
    </submittedName>
</protein>
<dbReference type="PANTHER" id="PTHR47992">
    <property type="entry name" value="PROTEIN PHOSPHATASE"/>
    <property type="match status" value="1"/>
</dbReference>
<dbReference type="CDD" id="cd00143">
    <property type="entry name" value="PP2Cc"/>
    <property type="match status" value="1"/>
</dbReference>
<dbReference type="EMBL" id="BAABME010021879">
    <property type="protein sequence ID" value="GAA0164460.1"/>
    <property type="molecule type" value="Genomic_DNA"/>
</dbReference>
<dbReference type="AlphaFoldDB" id="A0AAV3QLQ6"/>
<comment type="caution">
    <text evidence="2">The sequence shown here is derived from an EMBL/GenBank/DDBJ whole genome shotgun (WGS) entry which is preliminary data.</text>
</comment>